<dbReference type="AlphaFoldDB" id="A0A9P0Z3K6"/>
<protein>
    <submittedName>
        <fullName evidence="2">Uncharacterized protein</fullName>
    </submittedName>
</protein>
<dbReference type="Proteomes" id="UP001152484">
    <property type="component" value="Unassembled WGS sequence"/>
</dbReference>
<feature type="compositionally biased region" description="Low complexity" evidence="1">
    <location>
        <begin position="19"/>
        <end position="32"/>
    </location>
</feature>
<accession>A0A9P0Z3K6</accession>
<evidence type="ECO:0000313" key="2">
    <source>
        <dbReference type="EMBL" id="CAH9085918.1"/>
    </source>
</evidence>
<feature type="compositionally biased region" description="Basic and acidic residues" evidence="1">
    <location>
        <begin position="118"/>
        <end position="135"/>
    </location>
</feature>
<evidence type="ECO:0000256" key="1">
    <source>
        <dbReference type="SAM" id="MobiDB-lite"/>
    </source>
</evidence>
<comment type="caution">
    <text evidence="2">The sequence shown here is derived from an EMBL/GenBank/DDBJ whole genome shotgun (WGS) entry which is preliminary data.</text>
</comment>
<organism evidence="2 3">
    <name type="scientific">Cuscuta europaea</name>
    <name type="common">European dodder</name>
    <dbReference type="NCBI Taxonomy" id="41803"/>
    <lineage>
        <taxon>Eukaryota</taxon>
        <taxon>Viridiplantae</taxon>
        <taxon>Streptophyta</taxon>
        <taxon>Embryophyta</taxon>
        <taxon>Tracheophyta</taxon>
        <taxon>Spermatophyta</taxon>
        <taxon>Magnoliopsida</taxon>
        <taxon>eudicotyledons</taxon>
        <taxon>Gunneridae</taxon>
        <taxon>Pentapetalae</taxon>
        <taxon>asterids</taxon>
        <taxon>lamiids</taxon>
        <taxon>Solanales</taxon>
        <taxon>Convolvulaceae</taxon>
        <taxon>Cuscuteae</taxon>
        <taxon>Cuscuta</taxon>
        <taxon>Cuscuta subgen. Cuscuta</taxon>
    </lineage>
</organism>
<keyword evidence="3" id="KW-1185">Reference proteome</keyword>
<reference evidence="2" key="1">
    <citation type="submission" date="2022-07" db="EMBL/GenBank/DDBJ databases">
        <authorList>
            <person name="Macas J."/>
            <person name="Novak P."/>
            <person name="Neumann P."/>
        </authorList>
    </citation>
    <scope>NUCLEOTIDE SEQUENCE</scope>
</reference>
<dbReference type="EMBL" id="CAMAPE010000019">
    <property type="protein sequence ID" value="CAH9085918.1"/>
    <property type="molecule type" value="Genomic_DNA"/>
</dbReference>
<sequence length="212" mass="23222">MASSLPPSSSPRRRPNISPPARASNRSPSLSPELHRRKVSCGPTLICLMTRKRQVRLCATGMPELCRPHPSVLVTWIPCVIVLMEGGIWSYPRQIFISKSITNAILGEKHKPSLSGATEKRAASPSREEKLDRKSKGTVGQISALVALAVTKDAESRPPIFLSSLYGAKKKRMSSPSREEPFAKRVMPGWRSALVSLAAMRDAKPYLPTSDP</sequence>
<feature type="region of interest" description="Disordered" evidence="1">
    <location>
        <begin position="1"/>
        <end position="35"/>
    </location>
</feature>
<feature type="non-terminal residue" evidence="2">
    <location>
        <position position="1"/>
    </location>
</feature>
<proteinExistence type="predicted"/>
<evidence type="ECO:0000313" key="3">
    <source>
        <dbReference type="Proteomes" id="UP001152484"/>
    </source>
</evidence>
<gene>
    <name evidence="2" type="ORF">CEURO_LOCUS9409</name>
</gene>
<name>A0A9P0Z3K6_CUSEU</name>
<feature type="region of interest" description="Disordered" evidence="1">
    <location>
        <begin position="112"/>
        <end position="135"/>
    </location>
</feature>